<accession>A0A067DKE8</accession>
<dbReference type="EMBL" id="KK785384">
    <property type="protein sequence ID" value="KDO43328.1"/>
    <property type="molecule type" value="Genomic_DNA"/>
</dbReference>
<reference evidence="1 2" key="1">
    <citation type="submission" date="2014-04" db="EMBL/GenBank/DDBJ databases">
        <authorList>
            <consortium name="International Citrus Genome Consortium"/>
            <person name="Gmitter F."/>
            <person name="Chen C."/>
            <person name="Farmerie W."/>
            <person name="Harkins T."/>
            <person name="Desany B."/>
            <person name="Mohiuddin M."/>
            <person name="Kodira C."/>
            <person name="Borodovsky M."/>
            <person name="Lomsadze A."/>
            <person name="Burns P."/>
            <person name="Jenkins J."/>
            <person name="Prochnik S."/>
            <person name="Shu S."/>
            <person name="Chapman J."/>
            <person name="Pitluck S."/>
            <person name="Schmutz J."/>
            <person name="Rokhsar D."/>
        </authorList>
    </citation>
    <scope>NUCLEOTIDE SEQUENCE</scope>
</reference>
<protein>
    <submittedName>
        <fullName evidence="1">Uncharacterized protein</fullName>
    </submittedName>
</protein>
<keyword evidence="2" id="KW-1185">Reference proteome</keyword>
<dbReference type="Proteomes" id="UP000027120">
    <property type="component" value="Unassembled WGS sequence"/>
</dbReference>
<name>A0A067DKE8_CITSI</name>
<evidence type="ECO:0000313" key="1">
    <source>
        <dbReference type="EMBL" id="KDO43328.1"/>
    </source>
</evidence>
<organism evidence="1 2">
    <name type="scientific">Citrus sinensis</name>
    <name type="common">Sweet orange</name>
    <name type="synonym">Citrus aurantium var. sinensis</name>
    <dbReference type="NCBI Taxonomy" id="2711"/>
    <lineage>
        <taxon>Eukaryota</taxon>
        <taxon>Viridiplantae</taxon>
        <taxon>Streptophyta</taxon>
        <taxon>Embryophyta</taxon>
        <taxon>Tracheophyta</taxon>
        <taxon>Spermatophyta</taxon>
        <taxon>Magnoliopsida</taxon>
        <taxon>eudicotyledons</taxon>
        <taxon>Gunneridae</taxon>
        <taxon>Pentapetalae</taxon>
        <taxon>rosids</taxon>
        <taxon>malvids</taxon>
        <taxon>Sapindales</taxon>
        <taxon>Rutaceae</taxon>
        <taxon>Aurantioideae</taxon>
        <taxon>Citrus</taxon>
    </lineage>
</organism>
<proteinExistence type="predicted"/>
<gene>
    <name evidence="1" type="ORF">CISIN_1g031244mg</name>
</gene>
<dbReference type="AlphaFoldDB" id="A0A067DKE8"/>
<sequence length="163" mass="18692">MVSVAMTVKGNGIDASEVCTMCKREIRNVDGEGSKLPCFRNNGAATESEQSFCDPKKHPLRQYRAGPFVVPMSLQLKEIMLLEYIMNEDLDKWNTILSLAPRRVIRTEIISTLSEMLNDFQLFNGTNEGGYWFLPVLDAVLEQWFNVHCWHNLSVVERENLHI</sequence>
<evidence type="ECO:0000313" key="2">
    <source>
        <dbReference type="Proteomes" id="UP000027120"/>
    </source>
</evidence>